<keyword evidence="5" id="KW-0119">Carbohydrate metabolism</keyword>
<keyword evidence="2" id="KW-0479">Metal-binding</keyword>
<dbReference type="Gene3D" id="3.20.20.370">
    <property type="entry name" value="Glycoside hydrolase/deacetylase"/>
    <property type="match status" value="1"/>
</dbReference>
<evidence type="ECO:0000256" key="5">
    <source>
        <dbReference type="ARBA" id="ARBA00023277"/>
    </source>
</evidence>
<keyword evidence="4" id="KW-0460">Magnesium</keyword>
<evidence type="ECO:0000256" key="3">
    <source>
        <dbReference type="ARBA" id="ARBA00022801"/>
    </source>
</evidence>
<evidence type="ECO:0000256" key="2">
    <source>
        <dbReference type="ARBA" id="ARBA00022723"/>
    </source>
</evidence>
<dbReference type="Proteomes" id="UP001302349">
    <property type="component" value="Chromosome"/>
</dbReference>
<proteinExistence type="predicted"/>
<organism evidence="6 7">
    <name type="scientific">Imperialibacter roseus</name>
    <dbReference type="NCBI Taxonomy" id="1324217"/>
    <lineage>
        <taxon>Bacteria</taxon>
        <taxon>Pseudomonadati</taxon>
        <taxon>Bacteroidota</taxon>
        <taxon>Cytophagia</taxon>
        <taxon>Cytophagales</taxon>
        <taxon>Flammeovirgaceae</taxon>
        <taxon>Imperialibacter</taxon>
    </lineage>
</organism>
<name>A0ABZ0IHD8_9BACT</name>
<evidence type="ECO:0000313" key="6">
    <source>
        <dbReference type="EMBL" id="WOK04459.1"/>
    </source>
</evidence>
<keyword evidence="3" id="KW-0378">Hydrolase</keyword>
<dbReference type="SUPFAM" id="SSF88713">
    <property type="entry name" value="Glycoside hydrolase/deacetylase"/>
    <property type="match status" value="1"/>
</dbReference>
<dbReference type="RefSeq" id="WP_317487269.1">
    <property type="nucleotide sequence ID" value="NZ_CP136051.1"/>
</dbReference>
<keyword evidence="7" id="KW-1185">Reference proteome</keyword>
<evidence type="ECO:0000256" key="4">
    <source>
        <dbReference type="ARBA" id="ARBA00022842"/>
    </source>
</evidence>
<protein>
    <submittedName>
        <fullName evidence="6">Polysaccharide deacetylase family protein</fullName>
    </submittedName>
</protein>
<gene>
    <name evidence="6" type="ORF">RT717_15365</name>
</gene>
<evidence type="ECO:0000256" key="1">
    <source>
        <dbReference type="ARBA" id="ARBA00001946"/>
    </source>
</evidence>
<dbReference type="CDD" id="cd10802">
    <property type="entry name" value="YdjC_TTHB029_like"/>
    <property type="match status" value="1"/>
</dbReference>
<dbReference type="Pfam" id="PF04794">
    <property type="entry name" value="YdjC"/>
    <property type="match status" value="1"/>
</dbReference>
<dbReference type="PANTHER" id="PTHR31609">
    <property type="entry name" value="YDJC DEACETYLASE FAMILY MEMBER"/>
    <property type="match status" value="1"/>
</dbReference>
<sequence>MLVNPAINHAFAQTYAEKLGWKKGDKVIMFHVDDAGMSHASNEGAIQAVTNGIATSVSVMMPCPWVPEMGQYLAQNKNVDAGLHLTHTAEWTGYRWGSVSGIKASPGLSDREGALWSNVADVVAHASADEIETEIRAQLAKARTMGFSPTHLDTHMGTLWATPDYLDRYIKVGIEEHIPILFSAGNNTLMQQALAQGPLAGLNMLANKRSGSYDAAEVLNAIRQKGEEIWDAGLAVVDDLYLLSYDWEFPADIEATDENLRKFKTQKYKELLDSVAPGITVILIHCADADKGFSDITDSGNTRRGDLLSMTDPELKRYVQQQGFILTTWRELQTKRNNIRD</sequence>
<comment type="cofactor">
    <cofactor evidence="1">
        <name>Mg(2+)</name>
        <dbReference type="ChEBI" id="CHEBI:18420"/>
    </cofactor>
</comment>
<reference evidence="6 7" key="1">
    <citation type="journal article" date="2023" name="Microbiol. Resour. Announc.">
        <title>Complete Genome Sequence of Imperialibacter roseus strain P4T.</title>
        <authorList>
            <person name="Tizabi D.R."/>
            <person name="Bachvaroff T."/>
            <person name="Hill R.T."/>
        </authorList>
    </citation>
    <scope>NUCLEOTIDE SEQUENCE [LARGE SCALE GENOMIC DNA]</scope>
    <source>
        <strain evidence="6 7">P4T</strain>
    </source>
</reference>
<accession>A0ABZ0IHD8</accession>
<dbReference type="EMBL" id="CP136051">
    <property type="protein sequence ID" value="WOK04459.1"/>
    <property type="molecule type" value="Genomic_DNA"/>
</dbReference>
<dbReference type="InterPro" id="IPR006879">
    <property type="entry name" value="YdjC-like"/>
</dbReference>
<evidence type="ECO:0000313" key="7">
    <source>
        <dbReference type="Proteomes" id="UP001302349"/>
    </source>
</evidence>
<dbReference type="InterPro" id="IPR011330">
    <property type="entry name" value="Glyco_hydro/deAcase_b/a-brl"/>
</dbReference>
<dbReference type="PANTHER" id="PTHR31609:SF1">
    <property type="entry name" value="CARBOHYDRATE DEACETYLASE"/>
    <property type="match status" value="1"/>
</dbReference>